<comment type="caution">
    <text evidence="1">The sequence shown here is derived from an EMBL/GenBank/DDBJ whole genome shotgun (WGS) entry which is preliminary data.</text>
</comment>
<evidence type="ECO:0000313" key="2">
    <source>
        <dbReference type="Proteomes" id="UP000050867"/>
    </source>
</evidence>
<evidence type="ECO:0008006" key="3">
    <source>
        <dbReference type="Google" id="ProtNLM"/>
    </source>
</evidence>
<evidence type="ECO:0000313" key="1">
    <source>
        <dbReference type="EMBL" id="KRV49765.1"/>
    </source>
</evidence>
<dbReference type="Pfam" id="PF13576">
    <property type="entry name" value="Pentapeptide_3"/>
    <property type="match status" value="1"/>
</dbReference>
<organism evidence="1 2">
    <name type="scientific">Wenjunlia vitaminophila</name>
    <name type="common">Streptomyces vitaminophilus</name>
    <dbReference type="NCBI Taxonomy" id="76728"/>
    <lineage>
        <taxon>Bacteria</taxon>
        <taxon>Bacillati</taxon>
        <taxon>Actinomycetota</taxon>
        <taxon>Actinomycetes</taxon>
        <taxon>Kitasatosporales</taxon>
        <taxon>Streptomycetaceae</taxon>
        <taxon>Wenjunlia</taxon>
    </lineage>
</organism>
<gene>
    <name evidence="1" type="ORF">AQ490_18880</name>
</gene>
<accession>A0A0T6LUN5</accession>
<name>A0A0T6LUN5_WENVI</name>
<dbReference type="Gene3D" id="2.160.20.80">
    <property type="entry name" value="E3 ubiquitin-protein ligase SopA"/>
    <property type="match status" value="1"/>
</dbReference>
<keyword evidence="2" id="KW-1185">Reference proteome</keyword>
<sequence>MTDHQPPNWSHCGEGTTSTDPVGCRGIRVAGTGRCLAHLPPDGRAAHLAALEPGADVDYRGVTLGSGLLGEVLGAVQDDTGCARFGDARFDGAVFTARAWFDQAVFTGDAVFHRAEFQWGATFERVAFRGAATFEGARFANTARFMDAVFCAEAEFRGARFTDRTEFTGATFHGEARFQDACFTADAWFNRADFQHGAAFTRASFAGDAGFAGARCLGPFHLDEASLPEVQRLGPLTGVLDVHLDGSEFGAPVVAELAAQRVSLAGTRFAAPAVLHVRYAEVDLTGVAIESLLTVAGDADPEPRFGEVLLAFGRDSPRPRVTSLRRVDAACLVLADVDLTTCVFSGVHHLDQIRLEGHCGFARPPRRRFPFAWVDRQLLGEEHHWRALPVHRPYAREGWTRGPGRPHASATAGPATLAVLYRQLRKAFEDAKDEPGAADFYYGEMEMRRHHAGNPWGERVLLHLYWALSGYGLRASRALGWLAACAALFMTLLMGLGLPDSSPTQTATGPIRDDRVSLVIDGQEPELTLGHRQRYTPERAEKSLRLVLNSVVFRSSGQNLTTAGTYIEMACRFTGPVLLGLAALAVRGRVKRS</sequence>
<dbReference type="eggNOG" id="COG1357">
    <property type="taxonomic scope" value="Bacteria"/>
</dbReference>
<dbReference type="Proteomes" id="UP000050867">
    <property type="component" value="Unassembled WGS sequence"/>
</dbReference>
<reference evidence="1 2" key="1">
    <citation type="submission" date="2015-10" db="EMBL/GenBank/DDBJ databases">
        <title>Draft genome sequence of pyrrolomycin-producing Streptomyces vitaminophilus.</title>
        <authorList>
            <person name="Graham D.E."/>
            <person name="Mahan K.M."/>
            <person name="Klingeman D.M."/>
            <person name="Hettich R.L."/>
            <person name="Parry R.J."/>
        </authorList>
    </citation>
    <scope>NUCLEOTIDE SEQUENCE [LARGE SCALE GENOMIC DNA]</scope>
    <source>
        <strain evidence="1 2">ATCC 31673</strain>
    </source>
</reference>
<dbReference type="RefSeq" id="WP_018386832.1">
    <property type="nucleotide sequence ID" value="NZ_LLZU01000010.1"/>
</dbReference>
<dbReference type="InterPro" id="IPR001646">
    <property type="entry name" value="5peptide_repeat"/>
</dbReference>
<dbReference type="STRING" id="76728.AQ490_18880"/>
<dbReference type="OrthoDB" id="3602494at2"/>
<protein>
    <recommendedName>
        <fullName evidence="3">Pentapeptide repeat protein</fullName>
    </recommendedName>
</protein>
<dbReference type="EMBL" id="LLZU01000010">
    <property type="protein sequence ID" value="KRV49765.1"/>
    <property type="molecule type" value="Genomic_DNA"/>
</dbReference>
<proteinExistence type="predicted"/>
<dbReference type="AlphaFoldDB" id="A0A0T6LUN5"/>